<dbReference type="InterPro" id="IPR046623">
    <property type="entry name" value="DUF6536"/>
</dbReference>
<organism evidence="4 5">
    <name type="scientific">Cladophialophora psammophila CBS 110553</name>
    <dbReference type="NCBI Taxonomy" id="1182543"/>
    <lineage>
        <taxon>Eukaryota</taxon>
        <taxon>Fungi</taxon>
        <taxon>Dikarya</taxon>
        <taxon>Ascomycota</taxon>
        <taxon>Pezizomycotina</taxon>
        <taxon>Eurotiomycetes</taxon>
        <taxon>Chaetothyriomycetidae</taxon>
        <taxon>Chaetothyriales</taxon>
        <taxon>Herpotrichiellaceae</taxon>
        <taxon>Cladophialophora</taxon>
    </lineage>
</organism>
<evidence type="ECO:0000313" key="5">
    <source>
        <dbReference type="Proteomes" id="UP000019471"/>
    </source>
</evidence>
<feature type="transmembrane region" description="Helical" evidence="2">
    <location>
        <begin position="369"/>
        <end position="392"/>
    </location>
</feature>
<feature type="region of interest" description="Disordered" evidence="1">
    <location>
        <begin position="1"/>
        <end position="40"/>
    </location>
</feature>
<dbReference type="HOGENOM" id="CLU_357519_0_0_1"/>
<evidence type="ECO:0000256" key="1">
    <source>
        <dbReference type="SAM" id="MobiDB-lite"/>
    </source>
</evidence>
<dbReference type="eggNOG" id="ENOG502RYAY">
    <property type="taxonomic scope" value="Eukaryota"/>
</dbReference>
<dbReference type="PANTHER" id="PTHR35395:SF1">
    <property type="entry name" value="DUF6536 DOMAIN-CONTAINING PROTEIN"/>
    <property type="match status" value="1"/>
</dbReference>
<keyword evidence="2" id="KW-0472">Membrane</keyword>
<dbReference type="OrthoDB" id="5429634at2759"/>
<accession>W9W8V9</accession>
<dbReference type="GeneID" id="19196418"/>
<reference evidence="4 5" key="1">
    <citation type="submission" date="2013-03" db="EMBL/GenBank/DDBJ databases">
        <title>The Genome Sequence of Cladophialophora psammophila CBS 110553.</title>
        <authorList>
            <consortium name="The Broad Institute Genomics Platform"/>
            <person name="Cuomo C."/>
            <person name="de Hoog S."/>
            <person name="Gorbushina A."/>
            <person name="Walker B."/>
            <person name="Young S.K."/>
            <person name="Zeng Q."/>
            <person name="Gargeya S."/>
            <person name="Fitzgerald M."/>
            <person name="Haas B."/>
            <person name="Abouelleil A."/>
            <person name="Allen A.W."/>
            <person name="Alvarado L."/>
            <person name="Arachchi H.M."/>
            <person name="Berlin A.M."/>
            <person name="Chapman S.B."/>
            <person name="Gainer-Dewar J."/>
            <person name="Goldberg J."/>
            <person name="Griggs A."/>
            <person name="Gujja S."/>
            <person name="Hansen M."/>
            <person name="Howarth C."/>
            <person name="Imamovic A."/>
            <person name="Ireland A."/>
            <person name="Larimer J."/>
            <person name="McCowan C."/>
            <person name="Murphy C."/>
            <person name="Pearson M."/>
            <person name="Poon T.W."/>
            <person name="Priest M."/>
            <person name="Roberts A."/>
            <person name="Saif S."/>
            <person name="Shea T."/>
            <person name="Sisk P."/>
            <person name="Sykes S."/>
            <person name="Wortman J."/>
            <person name="Nusbaum C."/>
            <person name="Birren B."/>
        </authorList>
    </citation>
    <scope>NUCLEOTIDE SEQUENCE [LARGE SCALE GENOMIC DNA]</scope>
    <source>
        <strain evidence="4 5">CBS 110553</strain>
    </source>
</reference>
<comment type="caution">
    <text evidence="4">The sequence shown here is derived from an EMBL/GenBank/DDBJ whole genome shotgun (WGS) entry which is preliminary data.</text>
</comment>
<dbReference type="EMBL" id="AMGX01000028">
    <property type="protein sequence ID" value="EXJ61415.1"/>
    <property type="molecule type" value="Genomic_DNA"/>
</dbReference>
<dbReference type="STRING" id="1182543.W9W8V9"/>
<evidence type="ECO:0000259" key="3">
    <source>
        <dbReference type="Pfam" id="PF20163"/>
    </source>
</evidence>
<dbReference type="RefSeq" id="XP_007750491.1">
    <property type="nucleotide sequence ID" value="XM_007752301.1"/>
</dbReference>
<evidence type="ECO:0000313" key="4">
    <source>
        <dbReference type="EMBL" id="EXJ61415.1"/>
    </source>
</evidence>
<feature type="domain" description="DUF6536" evidence="3">
    <location>
        <begin position="92"/>
        <end position="174"/>
    </location>
</feature>
<feature type="transmembrane region" description="Helical" evidence="2">
    <location>
        <begin position="689"/>
        <end position="706"/>
    </location>
</feature>
<sequence length="784" mass="88186">MSNDVFEIPASTDISIEESQGDGPETAASPVEAQPKLQGQRHRRTFADFVDILLNPLGRTVILTYTYLRAHSPLSKSGSSQLKHTFLRSEPAYQHPSAQQEADVDQSSFTGWQMSLQLGVSSPSNIVFLAPRKTVLWWLMGLSSIPVHLLLNSAFFASLQSNDYGIVVVASDFIESSHWSPCTENNSKYQTDTWTSLTCPIFTEATSGDDYENLDNHDCILRYSNPLLSKYSNVVLVSNLRSSDRSNMSTSSFAGLDNFNFTVENSWNNIDSGYIHLGSRLEPELLNLSALFGVFDSLDYRAWRLGGGQTIEWWDQTTYEPSSWMCQWDYSLPCTSNAALRNESDWRVTLDNIPIDHCLSKRTADKVCWLQYSGLIFSIIVGCDIVKVLVIIQALRSIKETPLVTIGDAIAVFLNIPEPYTIGKCLTDQERALLESDFFWFSPHDFERIVGDGTVATIWSQHFGPWPTAWVVPKKRWFSALSKPRWVSFLFFLLLIFVGAGLTLAGGLVDLDDLAIGSVWTTGLMSVNPNAIFQSTTSSDYGTDTGFIYQVLLVNTPQLLLSFLYFMYNGIFTTMHATQEFAGFATQRKTLRVSSPEPGQRSTYWLNLPWSYSIPLLILSSILHWLLARSLYLVNINVIEPNGNWQQWRDITAIGFNNLMLLLVMVLLLCMLLFQIACGFRKLNDPIPLVGTASVATLLCAIIPMIRIPRLSSRYYGVSRRDLLMGNQDTARCRAVWWRLRSQQRFTNNSSREKIDKQQACLVALTNGEAWAFAQPARTVLGLG</sequence>
<feature type="transmembrane region" description="Helical" evidence="2">
    <location>
        <begin position="514"/>
        <end position="533"/>
    </location>
</feature>
<dbReference type="PANTHER" id="PTHR35395">
    <property type="entry name" value="DUF6536 DOMAIN-CONTAINING PROTEIN"/>
    <property type="match status" value="1"/>
</dbReference>
<feature type="transmembrane region" description="Helical" evidence="2">
    <location>
        <begin position="612"/>
        <end position="634"/>
    </location>
</feature>
<dbReference type="AlphaFoldDB" id="W9W8V9"/>
<feature type="transmembrane region" description="Helical" evidence="2">
    <location>
        <begin position="486"/>
        <end position="508"/>
    </location>
</feature>
<proteinExistence type="predicted"/>
<keyword evidence="2" id="KW-1133">Transmembrane helix</keyword>
<dbReference type="Proteomes" id="UP000019471">
    <property type="component" value="Unassembled WGS sequence"/>
</dbReference>
<feature type="transmembrane region" description="Helical" evidence="2">
    <location>
        <begin position="655"/>
        <end position="677"/>
    </location>
</feature>
<name>W9W8V9_9EURO</name>
<keyword evidence="5" id="KW-1185">Reference proteome</keyword>
<keyword evidence="2" id="KW-0812">Transmembrane</keyword>
<feature type="transmembrane region" description="Helical" evidence="2">
    <location>
        <begin position="545"/>
        <end position="568"/>
    </location>
</feature>
<evidence type="ECO:0000256" key="2">
    <source>
        <dbReference type="SAM" id="Phobius"/>
    </source>
</evidence>
<gene>
    <name evidence="4" type="ORF">A1O5_11730</name>
</gene>
<dbReference type="Pfam" id="PF20163">
    <property type="entry name" value="DUF6536"/>
    <property type="match status" value="1"/>
</dbReference>
<protein>
    <recommendedName>
        <fullName evidence="3">DUF6536 domain-containing protein</fullName>
    </recommendedName>
</protein>